<name>A0A1B1MDB5_STRLN</name>
<dbReference type="OrthoDB" id="4324322at2"/>
<gene>
    <name evidence="3" type="ORF">SLINC_4386</name>
</gene>
<feature type="region of interest" description="Disordered" evidence="1">
    <location>
        <begin position="34"/>
        <end position="73"/>
    </location>
</feature>
<keyword evidence="2" id="KW-0732">Signal</keyword>
<reference evidence="3 4" key="1">
    <citation type="submission" date="2016-07" db="EMBL/GenBank/DDBJ databases">
        <title>Enhancement of antibiotic productionsby engineered nitrateutilization in actinobacteria.</title>
        <authorList>
            <person name="Meng S.C."/>
        </authorList>
    </citation>
    <scope>NUCLEOTIDE SEQUENCE [LARGE SCALE GENOMIC DNA]</scope>
    <source>
        <strain evidence="3 4">NRRL 2936</strain>
    </source>
</reference>
<evidence type="ECO:0000256" key="1">
    <source>
        <dbReference type="SAM" id="MobiDB-lite"/>
    </source>
</evidence>
<keyword evidence="4" id="KW-1185">Reference proteome</keyword>
<dbReference type="AlphaFoldDB" id="A0A1B1MDB5"/>
<protein>
    <submittedName>
        <fullName evidence="3">Uncharacterized protein</fullName>
    </submittedName>
</protein>
<evidence type="ECO:0000313" key="3">
    <source>
        <dbReference type="EMBL" id="ANS66610.1"/>
    </source>
</evidence>
<sequence length="269" mass="28270">MAPPRVRTASVPRVRSASVLALSALLTTTACSALSTPPTAQKPDYAPTTAAPTPKKSAPATPPGPAALTAAQAQAALVTEADLGEPWMPTQGAATWHDGLLKATTRQPDCRRLLDTLYAEEPFGADTPARAVIGLDDVWNESQLRHQVITRPPAELDRTLAWLRTLPQKCARFTATTGPGYVQGVQVVDAGLPEVGDARQGLRVVLTGETPEGEPTVLTMDLVVVRVGDDALGLTHGGLSEVSADVTQAAVQLGAQRLTEVRRTGRVQV</sequence>
<accession>A0A1B1MDB5</accession>
<dbReference type="STRING" id="1915.SLINC_4386"/>
<evidence type="ECO:0000256" key="2">
    <source>
        <dbReference type="SAM" id="SignalP"/>
    </source>
</evidence>
<proteinExistence type="predicted"/>
<feature type="compositionally biased region" description="Low complexity" evidence="1">
    <location>
        <begin position="46"/>
        <end position="59"/>
    </location>
</feature>
<dbReference type="KEGG" id="sls:SLINC_4386"/>
<feature type="chain" id="PRO_5044292296" evidence="2">
    <location>
        <begin position="33"/>
        <end position="269"/>
    </location>
</feature>
<organism evidence="3 4">
    <name type="scientific">Streptomyces lincolnensis</name>
    <dbReference type="NCBI Taxonomy" id="1915"/>
    <lineage>
        <taxon>Bacteria</taxon>
        <taxon>Bacillati</taxon>
        <taxon>Actinomycetota</taxon>
        <taxon>Actinomycetes</taxon>
        <taxon>Kitasatosporales</taxon>
        <taxon>Streptomycetaceae</taxon>
        <taxon>Streptomyces</taxon>
    </lineage>
</organism>
<evidence type="ECO:0000313" key="4">
    <source>
        <dbReference type="Proteomes" id="UP000092598"/>
    </source>
</evidence>
<dbReference type="RefSeq" id="WP_067436450.1">
    <property type="nucleotide sequence ID" value="NZ_CP016438.1"/>
</dbReference>
<dbReference type="PROSITE" id="PS51257">
    <property type="entry name" value="PROKAR_LIPOPROTEIN"/>
    <property type="match status" value="1"/>
</dbReference>
<dbReference type="Proteomes" id="UP000092598">
    <property type="component" value="Chromosome"/>
</dbReference>
<feature type="signal peptide" evidence="2">
    <location>
        <begin position="1"/>
        <end position="32"/>
    </location>
</feature>
<dbReference type="PATRIC" id="fig|1915.4.peg.4845"/>
<dbReference type="EMBL" id="CP016438">
    <property type="protein sequence ID" value="ANS66610.1"/>
    <property type="molecule type" value="Genomic_DNA"/>
</dbReference>